<name>V9VYL2_9RHOB</name>
<keyword evidence="2" id="KW-1185">Reference proteome</keyword>
<proteinExistence type="predicted"/>
<evidence type="ECO:0000313" key="2">
    <source>
        <dbReference type="Proteomes" id="UP000018780"/>
    </source>
</evidence>
<dbReference type="HOGENOM" id="CLU_2601705_0_0_5"/>
<dbReference type="Proteomes" id="UP000018780">
    <property type="component" value="Chromosome"/>
</dbReference>
<sequence>MAALIDLRPHQNLWLQHQANLLSGLPQRACLGAFPPLASAAWQVPIPGIRNIRRAIAQDDQPIPAQKQGQFHTRKIIAR</sequence>
<dbReference type="AlphaFoldDB" id="V9VYL2"/>
<dbReference type="EMBL" id="CP006773">
    <property type="protein sequence ID" value="AHD02809.1"/>
    <property type="molecule type" value="Genomic_DNA"/>
</dbReference>
<organism evidence="1 2">
    <name type="scientific">Leisingera methylohalidivorans DSM 14336</name>
    <dbReference type="NCBI Taxonomy" id="999552"/>
    <lineage>
        <taxon>Bacteria</taxon>
        <taxon>Pseudomonadati</taxon>
        <taxon>Pseudomonadota</taxon>
        <taxon>Alphaproteobacteria</taxon>
        <taxon>Rhodobacterales</taxon>
        <taxon>Roseobacteraceae</taxon>
        <taxon>Leisingera</taxon>
    </lineage>
</organism>
<protein>
    <submittedName>
        <fullName evidence="1">Uncharacterized protein</fullName>
    </submittedName>
</protein>
<evidence type="ECO:0000313" key="1">
    <source>
        <dbReference type="EMBL" id="AHD02809.1"/>
    </source>
</evidence>
<accession>V9VYL2</accession>
<gene>
    <name evidence="1" type="ORF">METH_00300</name>
</gene>
<reference evidence="1 2" key="1">
    <citation type="submission" date="2013-09" db="EMBL/GenBank/DDBJ databases">
        <authorList>
            <consortium name="DOE Joint Genome Institute"/>
            <person name="Klenk H.-P."/>
            <person name="Huntemann M."/>
            <person name="Han J."/>
            <person name="Chen A."/>
            <person name="Kyrpides N."/>
            <person name="Mavromatis K."/>
            <person name="Markowitz V."/>
            <person name="Palaniappan K."/>
            <person name="Ivanova N."/>
            <person name="Schaumberg A."/>
            <person name="Pati A."/>
            <person name="Liolios K."/>
            <person name="Nordberg H.P."/>
            <person name="Cantor M.N."/>
            <person name="Hua S.X."/>
            <person name="Woyke T."/>
        </authorList>
    </citation>
    <scope>NUCLEOTIDE SEQUENCE [LARGE SCALE GENOMIC DNA]</scope>
    <source>
        <strain evidence="1 2">DSM 14336</strain>
    </source>
</reference>
<dbReference type="KEGG" id="lmd:METH_00300"/>